<keyword evidence="2" id="KW-1185">Reference proteome</keyword>
<accession>A0A8R1UUB8</accession>
<gene>
    <name evidence="1" type="primary">WBGene00276735</name>
</gene>
<evidence type="ECO:0000313" key="1">
    <source>
        <dbReference type="EnsemblMetazoa" id="PPA38366.1"/>
    </source>
</evidence>
<reference evidence="2" key="1">
    <citation type="journal article" date="2008" name="Nat. Genet.">
        <title>The Pristionchus pacificus genome provides a unique perspective on nematode lifestyle and parasitism.</title>
        <authorList>
            <person name="Dieterich C."/>
            <person name="Clifton S.W."/>
            <person name="Schuster L.N."/>
            <person name="Chinwalla A."/>
            <person name="Delehaunty K."/>
            <person name="Dinkelacker I."/>
            <person name="Fulton L."/>
            <person name="Fulton R."/>
            <person name="Godfrey J."/>
            <person name="Minx P."/>
            <person name="Mitreva M."/>
            <person name="Roeseler W."/>
            <person name="Tian H."/>
            <person name="Witte H."/>
            <person name="Yang S.P."/>
            <person name="Wilson R.K."/>
            <person name="Sommer R.J."/>
        </authorList>
    </citation>
    <scope>NUCLEOTIDE SEQUENCE [LARGE SCALE GENOMIC DNA]</scope>
    <source>
        <strain evidence="2">PS312</strain>
    </source>
</reference>
<evidence type="ECO:0000313" key="2">
    <source>
        <dbReference type="Proteomes" id="UP000005239"/>
    </source>
</evidence>
<protein>
    <submittedName>
        <fullName evidence="1">Uncharacterized protein</fullName>
    </submittedName>
</protein>
<dbReference type="EnsemblMetazoa" id="PPA38366.1">
    <property type="protein sequence ID" value="PPA38366.1"/>
    <property type="gene ID" value="WBGene00276735"/>
</dbReference>
<dbReference type="Proteomes" id="UP000005239">
    <property type="component" value="Unassembled WGS sequence"/>
</dbReference>
<sequence length="185" mass="22404">MEYYMIVKRDIFDLFVHLSSTRILDDEISHDMSIFCMCLSELRNIPDGEWFTPETITNKEEKTIRDNLETFVINFTRNNEINFKFVERDSLSGLVLFRLDILPIFSHYINPDFDWMPMMLRLCHWEQHYKRKILDGISAGNDEMKAKNMLPIKDEVRAQHRWWNNDYKESEDRIHLLNDEYNLTD</sequence>
<reference evidence="1" key="2">
    <citation type="submission" date="2022-06" db="UniProtKB">
        <authorList>
            <consortium name="EnsemblMetazoa"/>
        </authorList>
    </citation>
    <scope>IDENTIFICATION</scope>
    <source>
        <strain evidence="1">PS312</strain>
    </source>
</reference>
<name>A0A2A6CF41_PRIPA</name>
<accession>A0A2A6CF41</accession>
<organism evidence="1 2">
    <name type="scientific">Pristionchus pacificus</name>
    <name type="common">Parasitic nematode worm</name>
    <dbReference type="NCBI Taxonomy" id="54126"/>
    <lineage>
        <taxon>Eukaryota</taxon>
        <taxon>Metazoa</taxon>
        <taxon>Ecdysozoa</taxon>
        <taxon>Nematoda</taxon>
        <taxon>Chromadorea</taxon>
        <taxon>Rhabditida</taxon>
        <taxon>Rhabditina</taxon>
        <taxon>Diplogasteromorpha</taxon>
        <taxon>Diplogasteroidea</taxon>
        <taxon>Neodiplogasteridae</taxon>
        <taxon>Pristionchus</taxon>
    </lineage>
</organism>
<dbReference type="AlphaFoldDB" id="A0A2A6CF41"/>
<proteinExistence type="predicted"/>